<keyword evidence="3" id="KW-0731">Sigma factor</keyword>
<dbReference type="InterPro" id="IPR036388">
    <property type="entry name" value="WH-like_DNA-bd_sf"/>
</dbReference>
<name>A0ABT1IBZ8_9PSEU</name>
<evidence type="ECO:0000256" key="5">
    <source>
        <dbReference type="ARBA" id="ARBA00023163"/>
    </source>
</evidence>
<feature type="domain" description="RNA polymerase sigma-70 region 4" evidence="6">
    <location>
        <begin position="107"/>
        <end position="155"/>
    </location>
</feature>
<gene>
    <name evidence="7" type="ORF">LV75_002663</name>
</gene>
<dbReference type="InterPro" id="IPR014325">
    <property type="entry name" value="RNA_pol_sigma-E_actinobac"/>
</dbReference>
<reference evidence="7 8" key="1">
    <citation type="submission" date="2022-06" db="EMBL/GenBank/DDBJ databases">
        <title>Genomic Encyclopedia of Archaeal and Bacterial Type Strains, Phase II (KMG-II): from individual species to whole genera.</title>
        <authorList>
            <person name="Goeker M."/>
        </authorList>
    </citation>
    <scope>NUCLEOTIDE SEQUENCE [LARGE SCALE GENOMIC DNA]</scope>
    <source>
        <strain evidence="7 8">DSM 44255</strain>
    </source>
</reference>
<dbReference type="CDD" id="cd06171">
    <property type="entry name" value="Sigma70_r4"/>
    <property type="match status" value="1"/>
</dbReference>
<keyword evidence="8" id="KW-1185">Reference proteome</keyword>
<sequence>MRADLEEDLAPFIAARWGSLVRSAWLLTGDRDKAEDLVQTVLARLWLRRPVAVDLDAYARRALYTTYITWWRRRWRFEHPTAELPEVAGAADHAEDVSRRLVVDAGMARLSKRQRAVLVLRYFEDRTVEDTAVVLGCSTGAVKTHSSRALAALRADDTLRDLARRGGDR</sequence>
<dbReference type="EMBL" id="JAMTCO010000006">
    <property type="protein sequence ID" value="MCP2270162.1"/>
    <property type="molecule type" value="Genomic_DNA"/>
</dbReference>
<evidence type="ECO:0000259" key="6">
    <source>
        <dbReference type="Pfam" id="PF04545"/>
    </source>
</evidence>
<dbReference type="Gene3D" id="1.10.10.10">
    <property type="entry name" value="Winged helix-like DNA-binding domain superfamily/Winged helix DNA-binding domain"/>
    <property type="match status" value="1"/>
</dbReference>
<dbReference type="Gene3D" id="1.10.1740.10">
    <property type="match status" value="1"/>
</dbReference>
<dbReference type="InterPro" id="IPR007630">
    <property type="entry name" value="RNA_pol_sigma70_r4"/>
</dbReference>
<evidence type="ECO:0000256" key="1">
    <source>
        <dbReference type="ARBA" id="ARBA00010641"/>
    </source>
</evidence>
<dbReference type="PANTHER" id="PTHR43133:SF50">
    <property type="entry name" value="ECF RNA POLYMERASE SIGMA FACTOR SIGM"/>
    <property type="match status" value="1"/>
</dbReference>
<dbReference type="SUPFAM" id="SSF88659">
    <property type="entry name" value="Sigma3 and sigma4 domains of RNA polymerase sigma factors"/>
    <property type="match status" value="1"/>
</dbReference>
<dbReference type="InterPro" id="IPR013324">
    <property type="entry name" value="RNA_pol_sigma_r3/r4-like"/>
</dbReference>
<dbReference type="InterPro" id="IPR014284">
    <property type="entry name" value="RNA_pol_sigma-70_dom"/>
</dbReference>
<comment type="caution">
    <text evidence="7">The sequence shown here is derived from an EMBL/GenBank/DDBJ whole genome shotgun (WGS) entry which is preliminary data.</text>
</comment>
<evidence type="ECO:0000256" key="4">
    <source>
        <dbReference type="ARBA" id="ARBA00023125"/>
    </source>
</evidence>
<keyword evidence="2" id="KW-0805">Transcription regulation</keyword>
<comment type="similarity">
    <text evidence="1">Belongs to the sigma-70 factor family. ECF subfamily.</text>
</comment>
<keyword evidence="4" id="KW-0238">DNA-binding</keyword>
<accession>A0ABT1IBZ8</accession>
<dbReference type="Pfam" id="PF04545">
    <property type="entry name" value="Sigma70_r4"/>
    <property type="match status" value="1"/>
</dbReference>
<evidence type="ECO:0000256" key="2">
    <source>
        <dbReference type="ARBA" id="ARBA00023015"/>
    </source>
</evidence>
<protein>
    <submittedName>
        <fullName evidence="7">RNA polymerase sigma-70 factor, sigma-E family</fullName>
    </submittedName>
</protein>
<dbReference type="NCBIfam" id="TIGR02937">
    <property type="entry name" value="sigma70-ECF"/>
    <property type="match status" value="1"/>
</dbReference>
<dbReference type="SUPFAM" id="SSF88946">
    <property type="entry name" value="Sigma2 domain of RNA polymerase sigma factors"/>
    <property type="match status" value="1"/>
</dbReference>
<dbReference type="NCBIfam" id="TIGR02983">
    <property type="entry name" value="SigE-fam_strep"/>
    <property type="match status" value="1"/>
</dbReference>
<dbReference type="InterPro" id="IPR013325">
    <property type="entry name" value="RNA_pol_sigma_r2"/>
</dbReference>
<keyword evidence="5" id="KW-0804">Transcription</keyword>
<evidence type="ECO:0000313" key="8">
    <source>
        <dbReference type="Proteomes" id="UP001205185"/>
    </source>
</evidence>
<evidence type="ECO:0000256" key="3">
    <source>
        <dbReference type="ARBA" id="ARBA00023082"/>
    </source>
</evidence>
<dbReference type="InterPro" id="IPR039425">
    <property type="entry name" value="RNA_pol_sigma-70-like"/>
</dbReference>
<dbReference type="RefSeq" id="WP_253887148.1">
    <property type="nucleotide sequence ID" value="NZ_BAAAVB010000013.1"/>
</dbReference>
<dbReference type="Proteomes" id="UP001205185">
    <property type="component" value="Unassembled WGS sequence"/>
</dbReference>
<dbReference type="PANTHER" id="PTHR43133">
    <property type="entry name" value="RNA POLYMERASE ECF-TYPE SIGMA FACTO"/>
    <property type="match status" value="1"/>
</dbReference>
<proteinExistence type="inferred from homology"/>
<organism evidence="7 8">
    <name type="scientific">Actinokineospora diospyrosa</name>
    <dbReference type="NCBI Taxonomy" id="103728"/>
    <lineage>
        <taxon>Bacteria</taxon>
        <taxon>Bacillati</taxon>
        <taxon>Actinomycetota</taxon>
        <taxon>Actinomycetes</taxon>
        <taxon>Pseudonocardiales</taxon>
        <taxon>Pseudonocardiaceae</taxon>
        <taxon>Actinokineospora</taxon>
    </lineage>
</organism>
<evidence type="ECO:0000313" key="7">
    <source>
        <dbReference type="EMBL" id="MCP2270162.1"/>
    </source>
</evidence>